<reference evidence="2" key="1">
    <citation type="journal article" date="2020" name="Stud. Mycol.">
        <title>101 Dothideomycetes genomes: a test case for predicting lifestyles and emergence of pathogens.</title>
        <authorList>
            <person name="Haridas S."/>
            <person name="Albert R."/>
            <person name="Binder M."/>
            <person name="Bloem J."/>
            <person name="Labutti K."/>
            <person name="Salamov A."/>
            <person name="Andreopoulos B."/>
            <person name="Baker S."/>
            <person name="Barry K."/>
            <person name="Bills G."/>
            <person name="Bluhm B."/>
            <person name="Cannon C."/>
            <person name="Castanera R."/>
            <person name="Culley D."/>
            <person name="Daum C."/>
            <person name="Ezra D."/>
            <person name="Gonzalez J."/>
            <person name="Henrissat B."/>
            <person name="Kuo A."/>
            <person name="Liang C."/>
            <person name="Lipzen A."/>
            <person name="Lutzoni F."/>
            <person name="Magnuson J."/>
            <person name="Mondo S."/>
            <person name="Nolan M."/>
            <person name="Ohm R."/>
            <person name="Pangilinan J."/>
            <person name="Park H.-J."/>
            <person name="Ramirez L."/>
            <person name="Alfaro M."/>
            <person name="Sun H."/>
            <person name="Tritt A."/>
            <person name="Yoshinaga Y."/>
            <person name="Zwiers L.-H."/>
            <person name="Turgeon B."/>
            <person name="Goodwin S."/>
            <person name="Spatafora J."/>
            <person name="Crous P."/>
            <person name="Grigoriev I."/>
        </authorList>
    </citation>
    <scope>NUCLEOTIDE SEQUENCE</scope>
    <source>
        <strain evidence="2">CBS 207.26</strain>
    </source>
</reference>
<accession>A0A6A6DCS8</accession>
<keyword evidence="2" id="KW-0378">Hydrolase</keyword>
<feature type="domain" description="Thioesterase" evidence="1">
    <location>
        <begin position="25"/>
        <end position="127"/>
    </location>
</feature>
<dbReference type="AlphaFoldDB" id="A0A6A6DCS8"/>
<evidence type="ECO:0000313" key="3">
    <source>
        <dbReference type="Proteomes" id="UP000800200"/>
    </source>
</evidence>
<evidence type="ECO:0000259" key="1">
    <source>
        <dbReference type="Pfam" id="PF00975"/>
    </source>
</evidence>
<gene>
    <name evidence="2" type="ORF">K469DRAFT_720837</name>
</gene>
<dbReference type="OrthoDB" id="10253869at2759"/>
<dbReference type="InterPro" id="IPR001031">
    <property type="entry name" value="Thioesterase"/>
</dbReference>
<dbReference type="InterPro" id="IPR029058">
    <property type="entry name" value="AB_hydrolase_fold"/>
</dbReference>
<evidence type="ECO:0000313" key="2">
    <source>
        <dbReference type="EMBL" id="KAF2177281.1"/>
    </source>
</evidence>
<name>A0A6A6DCS8_9PEZI</name>
<dbReference type="Pfam" id="PF00975">
    <property type="entry name" value="Thioesterase"/>
    <property type="match status" value="1"/>
</dbReference>
<dbReference type="Gene3D" id="3.40.50.1820">
    <property type="entry name" value="alpha/beta hydrolase"/>
    <property type="match status" value="1"/>
</dbReference>
<keyword evidence="3" id="KW-1185">Reference proteome</keyword>
<proteinExistence type="predicted"/>
<dbReference type="Proteomes" id="UP000800200">
    <property type="component" value="Unassembled WGS sequence"/>
</dbReference>
<dbReference type="EMBL" id="ML994691">
    <property type="protein sequence ID" value="KAF2177281.1"/>
    <property type="molecule type" value="Genomic_DNA"/>
</dbReference>
<protein>
    <submittedName>
        <fullName evidence="2">Alpha/beta-hydrolase</fullName>
    </submittedName>
</protein>
<dbReference type="GO" id="GO:0016787">
    <property type="term" value="F:hydrolase activity"/>
    <property type="evidence" value="ECO:0007669"/>
    <property type="project" value="UniProtKB-KW"/>
</dbReference>
<dbReference type="SUPFAM" id="SSF53474">
    <property type="entry name" value="alpha/beta-Hydrolases"/>
    <property type="match status" value="1"/>
</dbReference>
<organism evidence="2 3">
    <name type="scientific">Zopfia rhizophila CBS 207.26</name>
    <dbReference type="NCBI Taxonomy" id="1314779"/>
    <lineage>
        <taxon>Eukaryota</taxon>
        <taxon>Fungi</taxon>
        <taxon>Dikarya</taxon>
        <taxon>Ascomycota</taxon>
        <taxon>Pezizomycotina</taxon>
        <taxon>Dothideomycetes</taxon>
        <taxon>Dothideomycetes incertae sedis</taxon>
        <taxon>Zopfiaceae</taxon>
        <taxon>Zopfia</taxon>
    </lineage>
</organism>
<sequence length="317" mass="34958">MYPDGPNPCQVQSRPREARHSSAAPLVLLHDGGGTTFGFWILESLHRDVWAIHNPHFWNGQPWEGGMDEMARHYIDLLQKAGISGKILLGGWSLGGFLSLAMARMLAEDRSANINVAGLVLIDSPYHVPWFDSSPSVSEPVLVDVPPLVQKAFDYCDVLLRSWALPSWDGPACEGRDVHFAVGGSAFEIKPGTVLYKPLEGEWNAIGTRARASSQRQRTRTETSEHPVLPPPAVMLRCVKRAATAGGASDPCRVDLPRDDALLGWEDDYPGFIKAVLELDSDHYTVFDKYNRAQMAQVTSLLNQGLEILESLEVSDM</sequence>